<organism evidence="1">
    <name type="scientific">Tanacetum cinerariifolium</name>
    <name type="common">Dalmatian daisy</name>
    <name type="synonym">Chrysanthemum cinerariifolium</name>
    <dbReference type="NCBI Taxonomy" id="118510"/>
    <lineage>
        <taxon>Eukaryota</taxon>
        <taxon>Viridiplantae</taxon>
        <taxon>Streptophyta</taxon>
        <taxon>Embryophyta</taxon>
        <taxon>Tracheophyta</taxon>
        <taxon>Spermatophyta</taxon>
        <taxon>Magnoliopsida</taxon>
        <taxon>eudicotyledons</taxon>
        <taxon>Gunneridae</taxon>
        <taxon>Pentapetalae</taxon>
        <taxon>asterids</taxon>
        <taxon>campanulids</taxon>
        <taxon>Asterales</taxon>
        <taxon>Asteraceae</taxon>
        <taxon>Asteroideae</taxon>
        <taxon>Anthemideae</taxon>
        <taxon>Anthemidinae</taxon>
        <taxon>Tanacetum</taxon>
    </lineage>
</organism>
<dbReference type="AlphaFoldDB" id="A0A6L2MNX6"/>
<evidence type="ECO:0000313" key="1">
    <source>
        <dbReference type="EMBL" id="GEU75653.1"/>
    </source>
</evidence>
<gene>
    <name evidence="1" type="ORF">Tci_047631</name>
</gene>
<dbReference type="EMBL" id="BKCJ010007123">
    <property type="protein sequence ID" value="GEU75653.1"/>
    <property type="molecule type" value="Genomic_DNA"/>
</dbReference>
<name>A0A6L2MNX6_TANCI</name>
<accession>A0A6L2MNX6</accession>
<sequence>MLILNLSLHLLSPVEDSNSRMEEIDLSFNPDDPMLPSIEDDDNNSERDILIREELLDNYSLSLPVIESYHFEFLRSPVLLQNHQMEKSPDLLPHQSPKNFQLSAKCPMTIHGKNIPILDVPLFYFYPLDQLKLEYFDYIPVLCGASNT</sequence>
<comment type="caution">
    <text evidence="1">The sequence shown here is derived from an EMBL/GenBank/DDBJ whole genome shotgun (WGS) entry which is preliminary data.</text>
</comment>
<proteinExistence type="predicted"/>
<reference evidence="1" key="1">
    <citation type="journal article" date="2019" name="Sci. Rep.">
        <title>Draft genome of Tanacetum cinerariifolium, the natural source of mosquito coil.</title>
        <authorList>
            <person name="Yamashiro T."/>
            <person name="Shiraishi A."/>
            <person name="Satake H."/>
            <person name="Nakayama K."/>
        </authorList>
    </citation>
    <scope>NUCLEOTIDE SEQUENCE</scope>
</reference>
<protein>
    <submittedName>
        <fullName evidence="1">Uncharacterized protein</fullName>
    </submittedName>
</protein>